<comment type="similarity">
    <text evidence="3">Belongs to the Nudix hydrolase family. NudC subfamily.</text>
</comment>
<evidence type="ECO:0000313" key="12">
    <source>
        <dbReference type="Proteomes" id="UP000190188"/>
    </source>
</evidence>
<accession>A0A1T2X4J5</accession>
<dbReference type="Gene3D" id="3.90.79.10">
    <property type="entry name" value="Nucleoside Triphosphate Pyrophosphohydrolase"/>
    <property type="match status" value="1"/>
</dbReference>
<dbReference type="GO" id="GO:0019677">
    <property type="term" value="P:NAD+ catabolic process"/>
    <property type="evidence" value="ECO:0007669"/>
    <property type="project" value="TreeGrafter"/>
</dbReference>
<dbReference type="CDD" id="cd03429">
    <property type="entry name" value="NUDIX_NADH_pyrophosphatase_Nudt13"/>
    <property type="match status" value="1"/>
</dbReference>
<dbReference type="PROSITE" id="PS51462">
    <property type="entry name" value="NUDIX"/>
    <property type="match status" value="1"/>
</dbReference>
<evidence type="ECO:0000256" key="6">
    <source>
        <dbReference type="ARBA" id="ARBA00022801"/>
    </source>
</evidence>
<organism evidence="11 12">
    <name type="scientific">Paenibacillus selenitireducens</name>
    <dbReference type="NCBI Taxonomy" id="1324314"/>
    <lineage>
        <taxon>Bacteria</taxon>
        <taxon>Bacillati</taxon>
        <taxon>Bacillota</taxon>
        <taxon>Bacilli</taxon>
        <taxon>Bacillales</taxon>
        <taxon>Paenibacillaceae</taxon>
        <taxon>Paenibacillus</taxon>
    </lineage>
</organism>
<comment type="catalytic activity">
    <reaction evidence="9">
        <text>a 5'-end NAD(+)-phospho-ribonucleoside in mRNA + H2O = a 5'-end phospho-adenosine-phospho-ribonucleoside in mRNA + beta-nicotinamide D-ribonucleotide + 2 H(+)</text>
        <dbReference type="Rhea" id="RHEA:60876"/>
        <dbReference type="Rhea" id="RHEA-COMP:15698"/>
        <dbReference type="Rhea" id="RHEA-COMP:15719"/>
        <dbReference type="ChEBI" id="CHEBI:14649"/>
        <dbReference type="ChEBI" id="CHEBI:15377"/>
        <dbReference type="ChEBI" id="CHEBI:15378"/>
        <dbReference type="ChEBI" id="CHEBI:144029"/>
        <dbReference type="ChEBI" id="CHEBI:144051"/>
    </reaction>
    <physiologicalReaction direction="left-to-right" evidence="9">
        <dbReference type="Rhea" id="RHEA:60877"/>
    </physiologicalReaction>
</comment>
<dbReference type="InterPro" id="IPR020084">
    <property type="entry name" value="NUDIX_hydrolase_CS"/>
</dbReference>
<evidence type="ECO:0000256" key="4">
    <source>
        <dbReference type="ARBA" id="ARBA00012381"/>
    </source>
</evidence>
<keyword evidence="5" id="KW-0479">Metal-binding</keyword>
<dbReference type="PANTHER" id="PTHR42904:SF6">
    <property type="entry name" value="NAD-CAPPED RNA HYDROLASE NUDT12"/>
    <property type="match status" value="1"/>
</dbReference>
<dbReference type="PROSITE" id="PS00893">
    <property type="entry name" value="NUDIX_BOX"/>
    <property type="match status" value="1"/>
</dbReference>
<dbReference type="InterPro" id="IPR015797">
    <property type="entry name" value="NUDIX_hydrolase-like_dom_sf"/>
</dbReference>
<protein>
    <recommendedName>
        <fullName evidence="4">NAD(+) diphosphatase</fullName>
        <ecNumber evidence="4">3.6.1.22</ecNumber>
    </recommendedName>
</protein>
<keyword evidence="6 11" id="KW-0378">Hydrolase</keyword>
<evidence type="ECO:0000256" key="5">
    <source>
        <dbReference type="ARBA" id="ARBA00022723"/>
    </source>
</evidence>
<dbReference type="EC" id="3.6.1.22" evidence="4"/>
<evidence type="ECO:0000256" key="7">
    <source>
        <dbReference type="ARBA" id="ARBA00022842"/>
    </source>
</evidence>
<dbReference type="InterPro" id="IPR050241">
    <property type="entry name" value="NAD-cap_RNA_hydrolase_NudC"/>
</dbReference>
<dbReference type="InterPro" id="IPR049734">
    <property type="entry name" value="NudC-like_C"/>
</dbReference>
<evidence type="ECO:0000259" key="10">
    <source>
        <dbReference type="PROSITE" id="PS51462"/>
    </source>
</evidence>
<dbReference type="InterPro" id="IPR000086">
    <property type="entry name" value="NUDIX_hydrolase_dom"/>
</dbReference>
<dbReference type="PANTHER" id="PTHR42904">
    <property type="entry name" value="NUDIX HYDROLASE, NUDC SUBFAMILY"/>
    <property type="match status" value="1"/>
</dbReference>
<evidence type="ECO:0000256" key="3">
    <source>
        <dbReference type="ARBA" id="ARBA00009595"/>
    </source>
</evidence>
<feature type="domain" description="Nudix hydrolase" evidence="10">
    <location>
        <begin position="35"/>
        <end position="157"/>
    </location>
</feature>
<dbReference type="STRING" id="1324314.BVG16_23720"/>
<name>A0A1T2X4J5_9BACL</name>
<dbReference type="GO" id="GO:0005829">
    <property type="term" value="C:cytosol"/>
    <property type="evidence" value="ECO:0007669"/>
    <property type="project" value="TreeGrafter"/>
</dbReference>
<evidence type="ECO:0000256" key="2">
    <source>
        <dbReference type="ARBA" id="ARBA00001947"/>
    </source>
</evidence>
<dbReference type="OrthoDB" id="9800077at2"/>
<reference evidence="11 12" key="1">
    <citation type="submission" date="2017-01" db="EMBL/GenBank/DDBJ databases">
        <title>Genome analysis of Paenibacillus selenitrireducens ES3-24.</title>
        <authorList>
            <person name="Xu D."/>
            <person name="Yao R."/>
            <person name="Zheng S."/>
        </authorList>
    </citation>
    <scope>NUCLEOTIDE SEQUENCE [LARGE SCALE GENOMIC DNA]</scope>
    <source>
        <strain evidence="11 12">ES3-24</strain>
    </source>
</reference>
<dbReference type="GO" id="GO:0046872">
    <property type="term" value="F:metal ion binding"/>
    <property type="evidence" value="ECO:0007669"/>
    <property type="project" value="UniProtKB-KW"/>
</dbReference>
<keyword evidence="12" id="KW-1185">Reference proteome</keyword>
<dbReference type="GO" id="GO:0035529">
    <property type="term" value="F:NADH pyrophosphatase activity"/>
    <property type="evidence" value="ECO:0007669"/>
    <property type="project" value="TreeGrafter"/>
</dbReference>
<dbReference type="Pfam" id="PF00293">
    <property type="entry name" value="NUDIX"/>
    <property type="match status" value="1"/>
</dbReference>
<comment type="caution">
    <text evidence="11">The sequence shown here is derived from an EMBL/GenBank/DDBJ whole genome shotgun (WGS) entry which is preliminary data.</text>
</comment>
<dbReference type="Proteomes" id="UP000190188">
    <property type="component" value="Unassembled WGS sequence"/>
</dbReference>
<dbReference type="AlphaFoldDB" id="A0A1T2X4J5"/>
<comment type="cofactor">
    <cofactor evidence="2">
        <name>Zn(2+)</name>
        <dbReference type="ChEBI" id="CHEBI:29105"/>
    </cofactor>
</comment>
<dbReference type="SUPFAM" id="SSF55811">
    <property type="entry name" value="Nudix"/>
    <property type="match status" value="1"/>
</dbReference>
<keyword evidence="7" id="KW-0460">Magnesium</keyword>
<evidence type="ECO:0000256" key="1">
    <source>
        <dbReference type="ARBA" id="ARBA00001946"/>
    </source>
</evidence>
<keyword evidence="8" id="KW-0520">NAD</keyword>
<evidence type="ECO:0000256" key="8">
    <source>
        <dbReference type="ARBA" id="ARBA00023027"/>
    </source>
</evidence>
<dbReference type="RefSeq" id="WP_078501675.1">
    <property type="nucleotide sequence ID" value="NZ_MSZX01000010.1"/>
</dbReference>
<sequence length="179" mass="20897">MKYCYACGTELHYKECEGEGLIPYCDSCQVFRFPIFSTAISTAVLNKERNKVLLIRQYNMKDYILLAGYVNRGESAEETLIREVKEEVGLHVDEYKYMRSLYFERSNTLMLNYVSVAHDETLMQINQEVEHAEWFTFDEARKVIKKESLAESFLLTILEQAEADDFGRLETELIKEGVN</sequence>
<evidence type="ECO:0000256" key="9">
    <source>
        <dbReference type="ARBA" id="ARBA00023679"/>
    </source>
</evidence>
<evidence type="ECO:0000313" key="11">
    <source>
        <dbReference type="EMBL" id="OPA74762.1"/>
    </source>
</evidence>
<gene>
    <name evidence="11" type="ORF">BVG16_23720</name>
</gene>
<proteinExistence type="inferred from homology"/>
<comment type="cofactor">
    <cofactor evidence="1">
        <name>Mg(2+)</name>
        <dbReference type="ChEBI" id="CHEBI:18420"/>
    </cofactor>
</comment>
<dbReference type="EMBL" id="MSZX01000010">
    <property type="protein sequence ID" value="OPA74762.1"/>
    <property type="molecule type" value="Genomic_DNA"/>
</dbReference>
<dbReference type="GO" id="GO:0006742">
    <property type="term" value="P:NADP+ catabolic process"/>
    <property type="evidence" value="ECO:0007669"/>
    <property type="project" value="TreeGrafter"/>
</dbReference>